<evidence type="ECO:0000259" key="2">
    <source>
        <dbReference type="PROSITE" id="PS50994"/>
    </source>
</evidence>
<dbReference type="PANTHER" id="PTHR47515:SF2">
    <property type="entry name" value="INTEGRASE CORE DOMAIN PROTEIN"/>
    <property type="match status" value="1"/>
</dbReference>
<dbReference type="InterPro" id="IPR001584">
    <property type="entry name" value="Integrase_cat-core"/>
</dbReference>
<gene>
    <name evidence="3" type="ORF">KCX82_13785</name>
</gene>
<sequence length="369" mass="42915">MPRKTYGAEEIVGILRDIEILNGKGKSIADCCRDKGISEAIYYRWKKEYAGLHPAQAKRLKELEKENGRLKKLLAEVMLDNQILKDINFGKLLSPPKRKAAAKTIMENYRISERRACQLIGQNRSSQRYVCNRLPDEDEITEQIVELSRAYGRYGYRMITAMLRGRGYRINHKRVYRIWRSLGLKVPTKQPKRRRLWTNDGSCIRLRAEHPNHVWSYDFVEAKTSKGRKIKILNIIDECTRECLISHAAFRIRSEDVKNVLRTVVLQKGTPEYLRSDNGSEFIAKTLREWLSEMDIAPVYITPGSPWENGFVESFNGTMANELLNRELFDTLEEAKVLLSRWVREYNTKRPHSALGYRPPAPEALLWAI</sequence>
<dbReference type="InterPro" id="IPR048020">
    <property type="entry name" value="Transpos_IS3"/>
</dbReference>
<dbReference type="NCBIfam" id="NF033516">
    <property type="entry name" value="transpos_IS3"/>
    <property type="match status" value="1"/>
</dbReference>
<comment type="function">
    <text evidence="1">Involved in the transposition of the insertion sequence.</text>
</comment>
<dbReference type="EMBL" id="JAGSND010000009">
    <property type="protein sequence ID" value="MBR0598958.1"/>
    <property type="molecule type" value="Genomic_DNA"/>
</dbReference>
<reference evidence="3" key="1">
    <citation type="submission" date="2021-04" db="EMBL/GenBank/DDBJ databases">
        <title>Sinoanaerobacter chloroacetimidivorans sp. nov., an obligate anaerobic bacterium isolated from anaerobic sludge.</title>
        <authorList>
            <person name="Bao Y."/>
        </authorList>
    </citation>
    <scope>NUCLEOTIDE SEQUENCE</scope>
    <source>
        <strain evidence="3">BAD-6</strain>
    </source>
</reference>
<dbReference type="GO" id="GO:0015074">
    <property type="term" value="P:DNA integration"/>
    <property type="evidence" value="ECO:0007669"/>
    <property type="project" value="InterPro"/>
</dbReference>
<dbReference type="Pfam" id="PF01527">
    <property type="entry name" value="HTH_Tnp_1"/>
    <property type="match status" value="1"/>
</dbReference>
<dbReference type="InterPro" id="IPR036397">
    <property type="entry name" value="RNaseH_sf"/>
</dbReference>
<dbReference type="GO" id="GO:0004803">
    <property type="term" value="F:transposase activity"/>
    <property type="evidence" value="ECO:0007669"/>
    <property type="project" value="InterPro"/>
</dbReference>
<dbReference type="InterPro" id="IPR025948">
    <property type="entry name" value="HTH-like_dom"/>
</dbReference>
<accession>A0A8J8B1R0</accession>
<feature type="domain" description="Integrase catalytic" evidence="2">
    <location>
        <begin position="207"/>
        <end position="367"/>
    </location>
</feature>
<evidence type="ECO:0000313" key="3">
    <source>
        <dbReference type="EMBL" id="MBR0598958.1"/>
    </source>
</evidence>
<dbReference type="AlphaFoldDB" id="A0A8J8B1R0"/>
<dbReference type="InterPro" id="IPR009057">
    <property type="entry name" value="Homeodomain-like_sf"/>
</dbReference>
<protein>
    <submittedName>
        <fullName evidence="3">IS3 family transposase</fullName>
    </submittedName>
</protein>
<name>A0A8J8B1R0_9FIRM</name>
<dbReference type="GO" id="GO:0006313">
    <property type="term" value="P:DNA transposition"/>
    <property type="evidence" value="ECO:0007669"/>
    <property type="project" value="InterPro"/>
</dbReference>
<reference evidence="3" key="2">
    <citation type="submission" date="2021-04" db="EMBL/GenBank/DDBJ databases">
        <authorList>
            <person name="Liu J."/>
        </authorList>
    </citation>
    <scope>NUCLEOTIDE SEQUENCE</scope>
    <source>
        <strain evidence="3">BAD-6</strain>
    </source>
</reference>
<organism evidence="3 4">
    <name type="scientific">Sinanaerobacter chloroacetimidivorans</name>
    <dbReference type="NCBI Taxonomy" id="2818044"/>
    <lineage>
        <taxon>Bacteria</taxon>
        <taxon>Bacillati</taxon>
        <taxon>Bacillota</taxon>
        <taxon>Clostridia</taxon>
        <taxon>Peptostreptococcales</taxon>
        <taxon>Anaerovoracaceae</taxon>
        <taxon>Sinanaerobacter</taxon>
    </lineage>
</organism>
<evidence type="ECO:0000256" key="1">
    <source>
        <dbReference type="ARBA" id="ARBA00002286"/>
    </source>
</evidence>
<dbReference type="SUPFAM" id="SSF46689">
    <property type="entry name" value="Homeodomain-like"/>
    <property type="match status" value="1"/>
</dbReference>
<keyword evidence="4" id="KW-1185">Reference proteome</keyword>
<dbReference type="RefSeq" id="WP_227019084.1">
    <property type="nucleotide sequence ID" value="NZ_JAGSND010000009.1"/>
</dbReference>
<dbReference type="Pfam" id="PF13683">
    <property type="entry name" value="rve_3"/>
    <property type="match status" value="1"/>
</dbReference>
<dbReference type="PANTHER" id="PTHR47515">
    <property type="entry name" value="LOW CALCIUM RESPONSE LOCUS PROTEIN T"/>
    <property type="match status" value="1"/>
</dbReference>
<dbReference type="Pfam" id="PF13276">
    <property type="entry name" value="HTH_21"/>
    <property type="match status" value="1"/>
</dbReference>
<evidence type="ECO:0000313" key="4">
    <source>
        <dbReference type="Proteomes" id="UP000675664"/>
    </source>
</evidence>
<comment type="caution">
    <text evidence="3">The sequence shown here is derived from an EMBL/GenBank/DDBJ whole genome shotgun (WGS) entry which is preliminary data.</text>
</comment>
<dbReference type="GO" id="GO:0003677">
    <property type="term" value="F:DNA binding"/>
    <property type="evidence" value="ECO:0007669"/>
    <property type="project" value="InterPro"/>
</dbReference>
<dbReference type="SUPFAM" id="SSF53098">
    <property type="entry name" value="Ribonuclease H-like"/>
    <property type="match status" value="1"/>
</dbReference>
<dbReference type="PROSITE" id="PS50994">
    <property type="entry name" value="INTEGRASE"/>
    <property type="match status" value="1"/>
</dbReference>
<proteinExistence type="predicted"/>
<dbReference type="Gene3D" id="3.30.420.10">
    <property type="entry name" value="Ribonuclease H-like superfamily/Ribonuclease H"/>
    <property type="match status" value="1"/>
</dbReference>
<dbReference type="InterPro" id="IPR012337">
    <property type="entry name" value="RNaseH-like_sf"/>
</dbReference>
<dbReference type="Proteomes" id="UP000675664">
    <property type="component" value="Unassembled WGS sequence"/>
</dbReference>
<dbReference type="InterPro" id="IPR002514">
    <property type="entry name" value="Transposase_8"/>
</dbReference>